<feature type="compositionally biased region" description="Basic and acidic residues" evidence="1">
    <location>
        <begin position="86"/>
        <end position="110"/>
    </location>
</feature>
<organism evidence="3 4">
    <name type="scientific">Kipferlia bialata</name>
    <dbReference type="NCBI Taxonomy" id="797122"/>
    <lineage>
        <taxon>Eukaryota</taxon>
        <taxon>Metamonada</taxon>
        <taxon>Carpediemonas-like organisms</taxon>
        <taxon>Kipferlia</taxon>
    </lineage>
</organism>
<sequence length="499" mass="55515">MSLRRSRSRTGSSSMSAASVAWGGRDEYLTEEETSVRTDDLLFSHEGYGYGEQSVTETDDLSYGHMQAQFLASQNQFLESSPVVGEARERERQQAEESQARERERERETDAEPSVSTSERRRKKVKRRRRVKRETSQVSSGEGETGREREADVVETDIPDTHVEGEGEREDETDVSVGEREREALRQRERDMWSIAMEGAEQVSSEEESVTVPDASPAHGQYLPVRGQGHTTPVRSAPPGTVVSPSSARLAPDLVSSPFSPVAEQLAVTEACVNARLDDTDQEVQTSLQQIRTGISALAYRFDEGGNPQGHAGAMVVSVLGSISPTDTSDMARRLVSVWTEVEDILTPVIDTATMLTRTFQDLARLAVTGTVIEGQQQTEGQRVMGREEKRQKEEAERVARQFRMLSPSVQNNVIAHNARLRRAMFYAHFGYSSILTFLAAVDTFVRTGRMQITMCSVLDTVALDFPFRAMVDASQCNVKAAIRSMKQLEGLYGIQYLE</sequence>
<keyword evidence="2" id="KW-0812">Transmembrane</keyword>
<proteinExistence type="predicted"/>
<name>A0A9K3CQC9_9EUKA</name>
<feature type="compositionally biased region" description="Basic residues" evidence="1">
    <location>
        <begin position="120"/>
        <end position="132"/>
    </location>
</feature>
<evidence type="ECO:0000313" key="4">
    <source>
        <dbReference type="Proteomes" id="UP000265618"/>
    </source>
</evidence>
<feature type="region of interest" description="Disordered" evidence="1">
    <location>
        <begin position="1"/>
        <end position="40"/>
    </location>
</feature>
<comment type="caution">
    <text evidence="3">The sequence shown here is derived from an EMBL/GenBank/DDBJ whole genome shotgun (WGS) entry which is preliminary data.</text>
</comment>
<keyword evidence="2" id="KW-0472">Membrane</keyword>
<gene>
    <name evidence="3" type="ORF">KIPB_001269</name>
</gene>
<reference evidence="3 4" key="1">
    <citation type="journal article" date="2018" name="PLoS ONE">
        <title>The draft genome of Kipferlia bialata reveals reductive genome evolution in fornicate parasites.</title>
        <authorList>
            <person name="Tanifuji G."/>
            <person name="Takabayashi S."/>
            <person name="Kume K."/>
            <person name="Takagi M."/>
            <person name="Nakayama T."/>
            <person name="Kamikawa R."/>
            <person name="Inagaki Y."/>
            <person name="Hashimoto T."/>
        </authorList>
    </citation>
    <scope>NUCLEOTIDE SEQUENCE [LARGE SCALE GENOMIC DNA]</scope>
    <source>
        <strain evidence="3">NY0173</strain>
    </source>
</reference>
<protein>
    <submittedName>
        <fullName evidence="3">Uncharacterized protein</fullName>
    </submittedName>
</protein>
<feature type="transmembrane region" description="Helical" evidence="2">
    <location>
        <begin position="426"/>
        <end position="446"/>
    </location>
</feature>
<feature type="region of interest" description="Disordered" evidence="1">
    <location>
        <begin position="81"/>
        <end position="185"/>
    </location>
</feature>
<feature type="compositionally biased region" description="Basic and acidic residues" evidence="1">
    <location>
        <begin position="24"/>
        <end position="40"/>
    </location>
</feature>
<dbReference type="AlphaFoldDB" id="A0A9K3CQC9"/>
<feature type="compositionally biased region" description="Low complexity" evidence="1">
    <location>
        <begin position="9"/>
        <end position="21"/>
    </location>
</feature>
<dbReference type="EMBL" id="BDIP01000176">
    <property type="protein sequence ID" value="GIQ80467.1"/>
    <property type="molecule type" value="Genomic_DNA"/>
</dbReference>
<keyword evidence="2" id="KW-1133">Transmembrane helix</keyword>
<dbReference type="Proteomes" id="UP000265618">
    <property type="component" value="Unassembled WGS sequence"/>
</dbReference>
<evidence type="ECO:0000313" key="3">
    <source>
        <dbReference type="EMBL" id="GIQ80467.1"/>
    </source>
</evidence>
<evidence type="ECO:0000256" key="2">
    <source>
        <dbReference type="SAM" id="Phobius"/>
    </source>
</evidence>
<evidence type="ECO:0000256" key="1">
    <source>
        <dbReference type="SAM" id="MobiDB-lite"/>
    </source>
</evidence>
<accession>A0A9K3CQC9</accession>
<keyword evidence="4" id="KW-1185">Reference proteome</keyword>